<sequence>MSSSDSLALDTPAALVPAVAAAAPAPPLAELGTAGDSNSFLRKLFLQRLPANVRMVLASADDSTDLHKLADMADKVMEVVSPTVAALSGDHPDHPDRTDASEMEQLREKIILLTSQQMSHK</sequence>
<dbReference type="PANTHER" id="PTHR33327">
    <property type="entry name" value="ENDONUCLEASE"/>
    <property type="match status" value="1"/>
</dbReference>
<evidence type="ECO:0000313" key="2">
    <source>
        <dbReference type="Proteomes" id="UP001174909"/>
    </source>
</evidence>
<reference evidence="1" key="1">
    <citation type="submission" date="2023-03" db="EMBL/GenBank/DDBJ databases">
        <authorList>
            <person name="Steffen K."/>
            <person name="Cardenas P."/>
        </authorList>
    </citation>
    <scope>NUCLEOTIDE SEQUENCE</scope>
</reference>
<organism evidence="1 2">
    <name type="scientific">Geodia barretti</name>
    <name type="common">Barrett's horny sponge</name>
    <dbReference type="NCBI Taxonomy" id="519541"/>
    <lineage>
        <taxon>Eukaryota</taxon>
        <taxon>Metazoa</taxon>
        <taxon>Porifera</taxon>
        <taxon>Demospongiae</taxon>
        <taxon>Heteroscleromorpha</taxon>
        <taxon>Tetractinellida</taxon>
        <taxon>Astrophorina</taxon>
        <taxon>Geodiidae</taxon>
        <taxon>Geodia</taxon>
    </lineage>
</organism>
<dbReference type="Proteomes" id="UP001174909">
    <property type="component" value="Unassembled WGS sequence"/>
</dbReference>
<keyword evidence="2" id="KW-1185">Reference proteome</keyword>
<accession>A0AA35WPW2</accession>
<comment type="caution">
    <text evidence="1">The sequence shown here is derived from an EMBL/GenBank/DDBJ whole genome shotgun (WGS) entry which is preliminary data.</text>
</comment>
<proteinExistence type="predicted"/>
<protein>
    <submittedName>
        <fullName evidence="1">Uncharacterized protein</fullName>
    </submittedName>
</protein>
<name>A0AA35WPW2_GEOBA</name>
<dbReference type="EMBL" id="CASHTH010002097">
    <property type="protein sequence ID" value="CAI8024806.1"/>
    <property type="molecule type" value="Genomic_DNA"/>
</dbReference>
<dbReference type="PANTHER" id="PTHR33327:SF3">
    <property type="entry name" value="RNA-DIRECTED DNA POLYMERASE"/>
    <property type="match status" value="1"/>
</dbReference>
<dbReference type="AlphaFoldDB" id="A0AA35WPW2"/>
<gene>
    <name evidence="1" type="ORF">GBAR_LOCUS14376</name>
</gene>
<evidence type="ECO:0000313" key="1">
    <source>
        <dbReference type="EMBL" id="CAI8024806.1"/>
    </source>
</evidence>